<proteinExistence type="predicted"/>
<dbReference type="GO" id="GO:0003677">
    <property type="term" value="F:DNA binding"/>
    <property type="evidence" value="ECO:0007669"/>
    <property type="project" value="InterPro"/>
</dbReference>
<name>A0A1H0GMM9_9BACT</name>
<dbReference type="Proteomes" id="UP000199134">
    <property type="component" value="Unassembled WGS sequence"/>
</dbReference>
<evidence type="ECO:0000313" key="1">
    <source>
        <dbReference type="EMBL" id="SDO08150.1"/>
    </source>
</evidence>
<dbReference type="OrthoDB" id="1065873at2"/>
<evidence type="ECO:0008006" key="3">
    <source>
        <dbReference type="Google" id="ProtNLM"/>
    </source>
</evidence>
<protein>
    <recommendedName>
        <fullName evidence="3">Transposase IS200 like</fullName>
    </recommendedName>
</protein>
<comment type="caution">
    <text evidence="1">The sequence shown here is derived from an EMBL/GenBank/DDBJ whole genome shotgun (WGS) entry which is preliminary data.</text>
</comment>
<dbReference type="RefSeq" id="WP_091853415.1">
    <property type="nucleotide sequence ID" value="NZ_CP091791.1"/>
</dbReference>
<dbReference type="GO" id="GO:0004803">
    <property type="term" value="F:transposase activity"/>
    <property type="evidence" value="ECO:0007669"/>
    <property type="project" value="InterPro"/>
</dbReference>
<accession>A0A1H0GMM9</accession>
<dbReference type="SUPFAM" id="SSF143422">
    <property type="entry name" value="Transposase IS200-like"/>
    <property type="match status" value="1"/>
</dbReference>
<evidence type="ECO:0000313" key="2">
    <source>
        <dbReference type="Proteomes" id="UP000199134"/>
    </source>
</evidence>
<dbReference type="GO" id="GO:0006313">
    <property type="term" value="P:DNA transposition"/>
    <property type="evidence" value="ECO:0007669"/>
    <property type="project" value="InterPro"/>
</dbReference>
<reference evidence="2" key="1">
    <citation type="submission" date="2016-10" db="EMBL/GenBank/DDBJ databases">
        <authorList>
            <person name="de Groot N.N."/>
        </authorList>
    </citation>
    <scope>NUCLEOTIDE SEQUENCE [LARGE SCALE GENOMIC DNA]</scope>
    <source>
        <strain evidence="2">BP1-145</strain>
    </source>
</reference>
<dbReference type="Gene3D" id="3.30.70.1290">
    <property type="entry name" value="Transposase IS200-like"/>
    <property type="match status" value="1"/>
</dbReference>
<gene>
    <name evidence="1" type="ORF">SAMN04487900_10982</name>
</gene>
<dbReference type="EMBL" id="FNIW01000009">
    <property type="protein sequence ID" value="SDO08150.1"/>
    <property type="molecule type" value="Genomic_DNA"/>
</dbReference>
<sequence>MDRTTFDSRKPFAGKKKASMQRRSVYNDYTARRMYMITMVTEGRKPLFGKVVGRSNAEEKSAEVPHIELSPLGERVKEIWESISSYHREVKVVALQMMPDHLHGILFVTEKMEQPLGKVLLGFKQACNRAFREVMPVEFVAVAQRHAQQTRDRGLLFAKGYNDQILLRDGQLARWLHYLKDNPRRLLMKRENPELFRVQRGLEYAGLSFSAIGNRFLLEHPVKLQVQCSRRISEEELRAKLEACLSEARKGAVLVSPAISKGEKAIMRAAFDEGLPLIFLEENGFTDLAKPGGKLMDACAKGQLLILAPWEHHNEKQTIKRGQCLELNDMARILSEGDRP</sequence>
<dbReference type="AlphaFoldDB" id="A0A1H0GMM9"/>
<organism evidence="1 2">
    <name type="scientific">Prevotella communis</name>
    <dbReference type="NCBI Taxonomy" id="2913614"/>
    <lineage>
        <taxon>Bacteria</taxon>
        <taxon>Pseudomonadati</taxon>
        <taxon>Bacteroidota</taxon>
        <taxon>Bacteroidia</taxon>
        <taxon>Bacteroidales</taxon>
        <taxon>Prevotellaceae</taxon>
        <taxon>Prevotella</taxon>
    </lineage>
</organism>
<dbReference type="InterPro" id="IPR036515">
    <property type="entry name" value="Transposase_17_sf"/>
</dbReference>